<evidence type="ECO:0000256" key="2">
    <source>
        <dbReference type="SAM" id="MobiDB-lite"/>
    </source>
</evidence>
<protein>
    <recommendedName>
        <fullName evidence="3">DNA ligase ATP-dependent N-terminal domain-containing protein</fullName>
    </recommendedName>
</protein>
<feature type="compositionally biased region" description="Low complexity" evidence="2">
    <location>
        <begin position="15"/>
        <end position="30"/>
    </location>
</feature>
<comment type="caution">
    <text evidence="4">The sequence shown here is derived from an EMBL/GenBank/DDBJ whole genome shotgun (WGS) entry which is preliminary data.</text>
</comment>
<evidence type="ECO:0000259" key="3">
    <source>
        <dbReference type="Pfam" id="PF04675"/>
    </source>
</evidence>
<name>A0ABP0VGW6_9BRYO</name>
<dbReference type="Proteomes" id="UP001497444">
    <property type="component" value="Unassembled WGS sequence"/>
</dbReference>
<organism evidence="4 5">
    <name type="scientific">Sphagnum jensenii</name>
    <dbReference type="NCBI Taxonomy" id="128206"/>
    <lineage>
        <taxon>Eukaryota</taxon>
        <taxon>Viridiplantae</taxon>
        <taxon>Streptophyta</taxon>
        <taxon>Embryophyta</taxon>
        <taxon>Bryophyta</taxon>
        <taxon>Sphagnophytina</taxon>
        <taxon>Sphagnopsida</taxon>
        <taxon>Sphagnales</taxon>
        <taxon>Sphagnaceae</taxon>
        <taxon>Sphagnum</taxon>
    </lineage>
</organism>
<dbReference type="EMBL" id="CAXAQS010000931">
    <property type="protein sequence ID" value="CAK9253689.1"/>
    <property type="molecule type" value="Genomic_DNA"/>
</dbReference>
<proteinExistence type="predicted"/>
<reference evidence="4" key="1">
    <citation type="submission" date="2024-02" db="EMBL/GenBank/DDBJ databases">
        <authorList>
            <consortium name="ELIXIR-Norway"/>
            <consortium name="Elixir Norway"/>
        </authorList>
    </citation>
    <scope>NUCLEOTIDE SEQUENCE</scope>
</reference>
<keyword evidence="1" id="KW-0436">Ligase</keyword>
<dbReference type="InterPro" id="IPR029710">
    <property type="entry name" value="LIG4"/>
</dbReference>
<accession>A0ABP0VGW6</accession>
<evidence type="ECO:0000313" key="5">
    <source>
        <dbReference type="Proteomes" id="UP001497444"/>
    </source>
</evidence>
<sequence length="145" mass="15271">MVGVEDRNEDVAEKAPGPSSVPDAAAPVPAPSAEDGGVIFVLEKDSLEAAKVGKERAHYGLKEAVLAKLLAEALGLSKDAEDAKKLQDWRRGGKRGAGSNAGNFPLVAAEVLYRRQKTTSGGLKIKDVNSYLDRLAAAEDRLDSS</sequence>
<dbReference type="PANTHER" id="PTHR45997:SF1">
    <property type="entry name" value="DNA LIGASE 4"/>
    <property type="match status" value="1"/>
</dbReference>
<feature type="region of interest" description="Disordered" evidence="2">
    <location>
        <begin position="1"/>
        <end position="30"/>
    </location>
</feature>
<evidence type="ECO:0000256" key="1">
    <source>
        <dbReference type="ARBA" id="ARBA00022598"/>
    </source>
</evidence>
<feature type="domain" description="DNA ligase ATP-dependent N-terminal" evidence="3">
    <location>
        <begin position="55"/>
        <end position="139"/>
    </location>
</feature>
<dbReference type="PANTHER" id="PTHR45997">
    <property type="entry name" value="DNA LIGASE 4"/>
    <property type="match status" value="1"/>
</dbReference>
<feature type="compositionally biased region" description="Basic and acidic residues" evidence="2">
    <location>
        <begin position="1"/>
        <end position="13"/>
    </location>
</feature>
<dbReference type="InterPro" id="IPR036599">
    <property type="entry name" value="DNA_ligase_N_sf"/>
</dbReference>
<keyword evidence="5" id="KW-1185">Reference proteome</keyword>
<dbReference type="InterPro" id="IPR012308">
    <property type="entry name" value="DNA_ligase_ATP-dep_N"/>
</dbReference>
<evidence type="ECO:0000313" key="4">
    <source>
        <dbReference type="EMBL" id="CAK9253689.1"/>
    </source>
</evidence>
<gene>
    <name evidence="4" type="ORF">CSSPJE1EN1_LOCUS29067</name>
</gene>
<dbReference type="Pfam" id="PF04675">
    <property type="entry name" value="DNA_ligase_A_N"/>
    <property type="match status" value="1"/>
</dbReference>
<dbReference type="Gene3D" id="1.10.3260.10">
    <property type="entry name" value="DNA ligase, ATP-dependent, N-terminal domain"/>
    <property type="match status" value="1"/>
</dbReference>